<dbReference type="OrthoDB" id="121889at2759"/>
<dbReference type="EMBL" id="JNBR01002092">
    <property type="protein sequence ID" value="OQR83704.1"/>
    <property type="molecule type" value="Genomic_DNA"/>
</dbReference>
<dbReference type="AlphaFoldDB" id="A0A1V9YD86"/>
<dbReference type="Proteomes" id="UP000243579">
    <property type="component" value="Unassembled WGS sequence"/>
</dbReference>
<reference evidence="1 2" key="1">
    <citation type="journal article" date="2014" name="Genome Biol. Evol.">
        <title>The secreted proteins of Achlya hypogyna and Thraustotheca clavata identify the ancestral oomycete secretome and reveal gene acquisitions by horizontal gene transfer.</title>
        <authorList>
            <person name="Misner I."/>
            <person name="Blouin N."/>
            <person name="Leonard G."/>
            <person name="Richards T.A."/>
            <person name="Lane C.E."/>
        </authorList>
    </citation>
    <scope>NUCLEOTIDE SEQUENCE [LARGE SCALE GENOMIC DNA]</scope>
    <source>
        <strain evidence="1 2">ATCC 48635</strain>
    </source>
</reference>
<protein>
    <recommendedName>
        <fullName evidence="3">Reverse transcriptase domain-containing protein</fullName>
    </recommendedName>
</protein>
<evidence type="ECO:0008006" key="3">
    <source>
        <dbReference type="Google" id="ProtNLM"/>
    </source>
</evidence>
<gene>
    <name evidence="1" type="ORF">ACHHYP_14387</name>
</gene>
<evidence type="ECO:0000313" key="1">
    <source>
        <dbReference type="EMBL" id="OQR83704.1"/>
    </source>
</evidence>
<organism evidence="1 2">
    <name type="scientific">Achlya hypogyna</name>
    <name type="common">Oomycete</name>
    <name type="synonym">Protoachlya hypogyna</name>
    <dbReference type="NCBI Taxonomy" id="1202772"/>
    <lineage>
        <taxon>Eukaryota</taxon>
        <taxon>Sar</taxon>
        <taxon>Stramenopiles</taxon>
        <taxon>Oomycota</taxon>
        <taxon>Saprolegniomycetes</taxon>
        <taxon>Saprolegniales</taxon>
        <taxon>Achlyaceae</taxon>
        <taxon>Achlya</taxon>
    </lineage>
</organism>
<evidence type="ECO:0000313" key="2">
    <source>
        <dbReference type="Proteomes" id="UP000243579"/>
    </source>
</evidence>
<comment type="caution">
    <text evidence="1">The sequence shown here is derived from an EMBL/GenBank/DDBJ whole genome shotgun (WGS) entry which is preliminary data.</text>
</comment>
<sequence length="566" mass="63646">MNTALGLRIADTVHVTSGFADDTQRITRNASALLQLLDVVETFCPVSGFKLNREKTEILTYATMPPSLPPRVIQASTPVKSLGLLLAGKVVVLQAVCLPLLWYQIAFTAPTKRHADASDRAMLQFIHGEPITGKAANHFRGFSQEIVFLPKDPAGMGLTRAMPAWQARVRSIMLRVVQTTQHEDKPTPSWARPGIVLLETHYQPWGSFNDRLHADPTLTTIKTFMDDPRLLHCKPMEANAACTRCTNADRPAKTSTSTTHTPLWHNALLPEASKIKTLQQGYARQYTRKLAMIGITHLLHLPFAAEDRDAFARSVLSRSAIRRPLKQVRAWIRSPLGTIAKMYHPEAPSLNAPASLQGTVLWLEHHFYEQVTSTYDPAKPLAASLHQPITIHPKYSDFVNKVLLGGLALRGRLCSIMPVALTCLFCEESETHQHLLVDCFSIRPLLEALGIRLPATLATFLFDEPKMLAYHTQLGQIIWPTLRAAVWFSVWKERNNRIFRPDMKHTHAAAIGHRAATVVRWHLRHWHDQDDSDEQLLRHSAAALAAKDWPRDNIIPAPRDRQKKVH</sequence>
<accession>A0A1V9YD86</accession>
<name>A0A1V9YD86_ACHHY</name>
<proteinExistence type="predicted"/>
<keyword evidence="2" id="KW-1185">Reference proteome</keyword>